<dbReference type="GO" id="GO:0005576">
    <property type="term" value="C:extracellular region"/>
    <property type="evidence" value="ECO:0007669"/>
    <property type="project" value="UniProtKB-SubCell"/>
</dbReference>
<evidence type="ECO:0000256" key="9">
    <source>
        <dbReference type="ARBA" id="ARBA00023295"/>
    </source>
</evidence>
<evidence type="ECO:0000256" key="8">
    <source>
        <dbReference type="ARBA" id="ARBA00023277"/>
    </source>
</evidence>
<evidence type="ECO:0008006" key="17">
    <source>
        <dbReference type="Google" id="ProtNLM"/>
    </source>
</evidence>
<dbReference type="GO" id="GO:0004650">
    <property type="term" value="F:polygalacturonase activity"/>
    <property type="evidence" value="ECO:0007669"/>
    <property type="project" value="InterPro"/>
</dbReference>
<dbReference type="GO" id="GO:0071555">
    <property type="term" value="P:cell wall organization"/>
    <property type="evidence" value="ECO:0007669"/>
    <property type="project" value="UniProtKB-KW"/>
</dbReference>
<keyword evidence="5" id="KW-0677">Repeat</keyword>
<accession>A0A9W9BPE0</accession>
<dbReference type="EMBL" id="JAPEUR010000086">
    <property type="protein sequence ID" value="KAJ4322146.1"/>
    <property type="molecule type" value="Genomic_DNA"/>
</dbReference>
<proteinExistence type="inferred from homology"/>
<keyword evidence="8" id="KW-0119">Carbohydrate metabolism</keyword>
<evidence type="ECO:0000256" key="13">
    <source>
        <dbReference type="RuleBase" id="RU361169"/>
    </source>
</evidence>
<dbReference type="PANTHER" id="PTHR31736">
    <property type="match status" value="1"/>
</dbReference>
<feature type="chain" id="PRO_5040962148" description="Endo-polygalacturonase" evidence="14">
    <location>
        <begin position="22"/>
        <end position="489"/>
    </location>
</feature>
<dbReference type="GO" id="GO:0000272">
    <property type="term" value="P:polysaccharide catabolic process"/>
    <property type="evidence" value="ECO:0007669"/>
    <property type="project" value="UniProtKB-KW"/>
</dbReference>
<comment type="function">
    <text evidence="12">Pectinolytic enzyme involved in the degradation of xylogalacturonan (xga), a galacturonan backbone heavily substituted with xylose, and which is one important component of the hairy regions of pectin. Activity requires a galacturonic acid backbone substituted with xylose.</text>
</comment>
<comment type="subcellular location">
    <subcellularLocation>
        <location evidence="1">Secreted</location>
    </subcellularLocation>
</comment>
<protein>
    <recommendedName>
        <fullName evidence="17">Endo-polygalacturonase</fullName>
    </recommendedName>
</protein>
<evidence type="ECO:0000256" key="12">
    <source>
        <dbReference type="ARBA" id="ARBA00037278"/>
    </source>
</evidence>
<dbReference type="PANTHER" id="PTHR31736:SF9">
    <property type="entry name" value="ENDO-XYLOGALACTURONAN HYDROLASE A-RELATED"/>
    <property type="match status" value="1"/>
</dbReference>
<keyword evidence="10" id="KW-0961">Cell wall biogenesis/degradation</keyword>
<evidence type="ECO:0000256" key="7">
    <source>
        <dbReference type="ARBA" id="ARBA00023180"/>
    </source>
</evidence>
<comment type="similarity">
    <text evidence="2 13">Belongs to the glycosyl hydrolase 28 family.</text>
</comment>
<keyword evidence="11" id="KW-0624">Polysaccharide degradation</keyword>
<reference evidence="15" key="1">
    <citation type="submission" date="2022-10" db="EMBL/GenBank/DDBJ databases">
        <title>Tapping the CABI collections for fungal endophytes: first genome assemblies for Collariella, Neodidymelliopsis, Ascochyta clinopodiicola, Didymella pomorum, Didymosphaeria variabile, Neocosmospora piperis and Neocucurbitaria cava.</title>
        <authorList>
            <person name="Hill R."/>
        </authorList>
    </citation>
    <scope>NUCLEOTIDE SEQUENCE</scope>
    <source>
        <strain evidence="15">IMI 366586</strain>
    </source>
</reference>
<keyword evidence="6 13" id="KW-0378">Hydrolase</keyword>
<feature type="signal peptide" evidence="14">
    <location>
        <begin position="1"/>
        <end position="21"/>
    </location>
</feature>
<evidence type="ECO:0000256" key="5">
    <source>
        <dbReference type="ARBA" id="ARBA00022737"/>
    </source>
</evidence>
<keyword evidence="3" id="KW-0964">Secreted</keyword>
<evidence type="ECO:0000256" key="10">
    <source>
        <dbReference type="ARBA" id="ARBA00023316"/>
    </source>
</evidence>
<comment type="caution">
    <text evidence="15">The sequence shown here is derived from an EMBL/GenBank/DDBJ whole genome shotgun (WGS) entry which is preliminary data.</text>
</comment>
<gene>
    <name evidence="15" type="ORF">N0V84_004981</name>
</gene>
<dbReference type="InterPro" id="IPR012334">
    <property type="entry name" value="Pectin_lyas_fold"/>
</dbReference>
<evidence type="ECO:0000313" key="15">
    <source>
        <dbReference type="EMBL" id="KAJ4322146.1"/>
    </source>
</evidence>
<sequence>MAYIATLVTAILLLGAHGGSAIGLAPRAAGSNAGHLQVYPIPSDVPVATDFDVKVRSPGGKWETVETYRPLHTEANFTTGSTVRHASSLAIFDFNGTVEIRAKYLKDRLSSAVVRPESVGIRPKKSGSTLTFTLTEPRDVVLQVNGNVFETLHIFTNPPDTDIPSKDDKDVLYYGPGYHKPSSPIVVGSGQTLYLAGGAVVSAPDITVTNSSDVTLRGRGLLYSERGNAVSIRSSKNVLAEGLVGINFVPRTFEATDVTFRRWRAFSAQQWGDGLDLFSSRNILVDSVFLRNSDDCIAVYNHRGDTYGDSVNITIQNSILWADVAHPINVGTHGNTKDPETVDGLTIRNIDILDQREKQMLYQGTISLNAGDNNLIQNVFIEDVRVEDIRLGQLLNFRVMYNEKYNTSPGRGIRNVFVRNLSYNGKNAGTSIFTGYNEERTISNVTFENLVVNGQTISDTMRKPGWYLTTDFIPLYANEHVKGLTFRST</sequence>
<keyword evidence="16" id="KW-1185">Reference proteome</keyword>
<name>A0A9W9BPE0_9HYPO</name>
<dbReference type="SUPFAM" id="SSF51126">
    <property type="entry name" value="Pectin lyase-like"/>
    <property type="match status" value="1"/>
</dbReference>
<evidence type="ECO:0000256" key="11">
    <source>
        <dbReference type="ARBA" id="ARBA00023326"/>
    </source>
</evidence>
<evidence type="ECO:0000313" key="16">
    <source>
        <dbReference type="Proteomes" id="UP001140502"/>
    </source>
</evidence>
<dbReference type="Proteomes" id="UP001140502">
    <property type="component" value="Unassembled WGS sequence"/>
</dbReference>
<evidence type="ECO:0000256" key="1">
    <source>
        <dbReference type="ARBA" id="ARBA00004613"/>
    </source>
</evidence>
<dbReference type="Pfam" id="PF00295">
    <property type="entry name" value="Glyco_hydro_28"/>
    <property type="match status" value="1"/>
</dbReference>
<organism evidence="15 16">
    <name type="scientific">Fusarium piperis</name>
    <dbReference type="NCBI Taxonomy" id="1435070"/>
    <lineage>
        <taxon>Eukaryota</taxon>
        <taxon>Fungi</taxon>
        <taxon>Dikarya</taxon>
        <taxon>Ascomycota</taxon>
        <taxon>Pezizomycotina</taxon>
        <taxon>Sordariomycetes</taxon>
        <taxon>Hypocreomycetidae</taxon>
        <taxon>Hypocreales</taxon>
        <taxon>Nectriaceae</taxon>
        <taxon>Fusarium</taxon>
        <taxon>Fusarium solani species complex</taxon>
    </lineage>
</organism>
<keyword evidence="7" id="KW-0325">Glycoprotein</keyword>
<evidence type="ECO:0000256" key="2">
    <source>
        <dbReference type="ARBA" id="ARBA00008834"/>
    </source>
</evidence>
<evidence type="ECO:0000256" key="14">
    <source>
        <dbReference type="SAM" id="SignalP"/>
    </source>
</evidence>
<evidence type="ECO:0000256" key="4">
    <source>
        <dbReference type="ARBA" id="ARBA00022729"/>
    </source>
</evidence>
<keyword evidence="4 14" id="KW-0732">Signal</keyword>
<dbReference type="Gene3D" id="2.160.20.10">
    <property type="entry name" value="Single-stranded right-handed beta-helix, Pectin lyase-like"/>
    <property type="match status" value="1"/>
</dbReference>
<evidence type="ECO:0000256" key="6">
    <source>
        <dbReference type="ARBA" id="ARBA00022801"/>
    </source>
</evidence>
<evidence type="ECO:0000256" key="3">
    <source>
        <dbReference type="ARBA" id="ARBA00022525"/>
    </source>
</evidence>
<dbReference type="OrthoDB" id="187139at2759"/>
<keyword evidence="9 13" id="KW-0326">Glycosidase</keyword>
<dbReference type="AlphaFoldDB" id="A0A9W9BPE0"/>
<dbReference type="InterPro" id="IPR011050">
    <property type="entry name" value="Pectin_lyase_fold/virulence"/>
</dbReference>
<dbReference type="InterPro" id="IPR000743">
    <property type="entry name" value="Glyco_hydro_28"/>
</dbReference>